<dbReference type="InterPro" id="IPR036291">
    <property type="entry name" value="NAD(P)-bd_dom_sf"/>
</dbReference>
<dbReference type="SUPFAM" id="SSF51735">
    <property type="entry name" value="NAD(P)-binding Rossmann-fold domains"/>
    <property type="match status" value="1"/>
</dbReference>
<dbReference type="AlphaFoldDB" id="A0AA37TEP9"/>
<dbReference type="RefSeq" id="WP_238198498.1">
    <property type="nucleotide sequence ID" value="NZ_BPQZ01000024.1"/>
</dbReference>
<dbReference type="InterPro" id="IPR029753">
    <property type="entry name" value="D-isomer_DH_CS"/>
</dbReference>
<feature type="domain" description="D-isomer specific 2-hydroxyacid dehydrogenase NAD-binding" evidence="6">
    <location>
        <begin position="108"/>
        <end position="288"/>
    </location>
</feature>
<dbReference type="Proteomes" id="UP001157440">
    <property type="component" value="Unassembled WGS sequence"/>
</dbReference>
<dbReference type="EMBL" id="BSPL01000020">
    <property type="protein sequence ID" value="GLS72269.1"/>
    <property type="molecule type" value="Genomic_DNA"/>
</dbReference>
<evidence type="ECO:0000313" key="7">
    <source>
        <dbReference type="EMBL" id="GLS72269.1"/>
    </source>
</evidence>
<dbReference type="PROSITE" id="PS00670">
    <property type="entry name" value="D_2_HYDROXYACID_DH_2"/>
    <property type="match status" value="1"/>
</dbReference>
<comment type="similarity">
    <text evidence="1 4">Belongs to the D-isomer specific 2-hydroxyacid dehydrogenase family.</text>
</comment>
<dbReference type="GO" id="GO:0004617">
    <property type="term" value="F:phosphoglycerate dehydrogenase activity"/>
    <property type="evidence" value="ECO:0007669"/>
    <property type="project" value="UniProtKB-ARBA"/>
</dbReference>
<protein>
    <recommendedName>
        <fullName evidence="9">3-phosphoglycerate dehydrogenase</fullName>
    </recommendedName>
</protein>
<keyword evidence="2 4" id="KW-0560">Oxidoreductase</keyword>
<keyword evidence="3" id="KW-0520">NAD</keyword>
<evidence type="ECO:0000256" key="3">
    <source>
        <dbReference type="ARBA" id="ARBA00023027"/>
    </source>
</evidence>
<dbReference type="PROSITE" id="PS00671">
    <property type="entry name" value="D_2_HYDROXYACID_DH_3"/>
    <property type="match status" value="1"/>
</dbReference>
<keyword evidence="8" id="KW-1185">Reference proteome</keyword>
<dbReference type="PANTHER" id="PTHR42938:SF9">
    <property type="entry name" value="FORMATE DEHYDROGENASE 1"/>
    <property type="match status" value="1"/>
</dbReference>
<evidence type="ECO:0000256" key="4">
    <source>
        <dbReference type="RuleBase" id="RU003719"/>
    </source>
</evidence>
<evidence type="ECO:0000256" key="2">
    <source>
        <dbReference type="ARBA" id="ARBA00023002"/>
    </source>
</evidence>
<evidence type="ECO:0000256" key="1">
    <source>
        <dbReference type="ARBA" id="ARBA00005854"/>
    </source>
</evidence>
<accession>A0AA37TEP9</accession>
<evidence type="ECO:0000313" key="8">
    <source>
        <dbReference type="Proteomes" id="UP001157440"/>
    </source>
</evidence>
<organism evidence="7 8">
    <name type="scientific">Methylobacterium tardum</name>
    <dbReference type="NCBI Taxonomy" id="374432"/>
    <lineage>
        <taxon>Bacteria</taxon>
        <taxon>Pseudomonadati</taxon>
        <taxon>Pseudomonadota</taxon>
        <taxon>Alphaproteobacteria</taxon>
        <taxon>Hyphomicrobiales</taxon>
        <taxon>Methylobacteriaceae</taxon>
        <taxon>Methylobacterium</taxon>
    </lineage>
</organism>
<dbReference type="Pfam" id="PF02826">
    <property type="entry name" value="2-Hacid_dh_C"/>
    <property type="match status" value="1"/>
</dbReference>
<dbReference type="GO" id="GO:0006564">
    <property type="term" value="P:L-serine biosynthetic process"/>
    <property type="evidence" value="ECO:0007669"/>
    <property type="project" value="UniProtKB-ARBA"/>
</dbReference>
<gene>
    <name evidence="7" type="ORF">GCM10007890_42820</name>
</gene>
<dbReference type="GO" id="GO:0047545">
    <property type="term" value="F:(S)-2-hydroxyglutarate dehydrogenase activity"/>
    <property type="evidence" value="ECO:0007669"/>
    <property type="project" value="UniProtKB-ARBA"/>
</dbReference>
<name>A0AA37TEP9_9HYPH</name>
<dbReference type="SUPFAM" id="SSF52283">
    <property type="entry name" value="Formate/glycerate dehydrogenase catalytic domain-like"/>
    <property type="match status" value="1"/>
</dbReference>
<dbReference type="InterPro" id="IPR006139">
    <property type="entry name" value="D-isomer_2_OHA_DH_cat_dom"/>
</dbReference>
<sequence length="313" mass="31770">MPKVVISEFMDEAAIAADLAGFDTLYDPGLVDRPDALAAVLGDADALIVRNRTQVRGPLLAAAARLRVVGRLGVGLDNIDVPVCEARGIAVYPATGANDGAVAEYVVATAMLLLRGAYGASAAVASGAWPRNALMGREIAGKRLGLVGFGSIARETARRAAALGMALAAHDPFVADADPAWTPAYGPVQRRDLTTLIAESDVLSLHVPLTAETRGLIDAAALARMPAGAVLINAARGGVVDAAAVAAALRSGHLGGAALDVFDREPLDAAAGAALAGVPNLILTPHIAGVTQESNVRVSAVIAAAVRRHLTQG</sequence>
<dbReference type="FunFam" id="3.40.50.720:FF:000041">
    <property type="entry name" value="D-3-phosphoglycerate dehydrogenase"/>
    <property type="match status" value="1"/>
</dbReference>
<proteinExistence type="inferred from homology"/>
<comment type="caution">
    <text evidence="7">The sequence shown here is derived from an EMBL/GenBank/DDBJ whole genome shotgun (WGS) entry which is preliminary data.</text>
</comment>
<evidence type="ECO:0000259" key="5">
    <source>
        <dbReference type="Pfam" id="PF00389"/>
    </source>
</evidence>
<dbReference type="GO" id="GO:0051287">
    <property type="term" value="F:NAD binding"/>
    <property type="evidence" value="ECO:0007669"/>
    <property type="project" value="InterPro"/>
</dbReference>
<dbReference type="InterPro" id="IPR006140">
    <property type="entry name" value="D-isomer_DH_NAD-bd"/>
</dbReference>
<dbReference type="Gene3D" id="3.40.50.720">
    <property type="entry name" value="NAD(P)-binding Rossmann-like Domain"/>
    <property type="match status" value="2"/>
</dbReference>
<reference evidence="8" key="1">
    <citation type="journal article" date="2019" name="Int. J. Syst. Evol. Microbiol.">
        <title>The Global Catalogue of Microorganisms (GCM) 10K type strain sequencing project: providing services to taxonomists for standard genome sequencing and annotation.</title>
        <authorList>
            <consortium name="The Broad Institute Genomics Platform"/>
            <consortium name="The Broad Institute Genome Sequencing Center for Infectious Disease"/>
            <person name="Wu L."/>
            <person name="Ma J."/>
        </authorList>
    </citation>
    <scope>NUCLEOTIDE SEQUENCE [LARGE SCALE GENOMIC DNA]</scope>
    <source>
        <strain evidence="8">NBRC 103632</strain>
    </source>
</reference>
<evidence type="ECO:0000259" key="6">
    <source>
        <dbReference type="Pfam" id="PF02826"/>
    </source>
</evidence>
<dbReference type="Pfam" id="PF00389">
    <property type="entry name" value="2-Hacid_dh"/>
    <property type="match status" value="1"/>
</dbReference>
<dbReference type="PANTHER" id="PTHR42938">
    <property type="entry name" value="FORMATE DEHYDROGENASE 1"/>
    <property type="match status" value="1"/>
</dbReference>
<evidence type="ECO:0008006" key="9">
    <source>
        <dbReference type="Google" id="ProtNLM"/>
    </source>
</evidence>
<feature type="domain" description="D-isomer specific 2-hydroxyacid dehydrogenase catalytic" evidence="5">
    <location>
        <begin position="35"/>
        <end position="311"/>
    </location>
</feature>